<sequence length="63" mass="6896">MISKIQTDTSGWQKPVRTAQLVCGSKTDFLFVADSGPGKTNAKGLTVPRFGYEAAAQLFLRKY</sequence>
<dbReference type="EMBL" id="JAJEPW010000002">
    <property type="protein sequence ID" value="MCC2128187.1"/>
    <property type="molecule type" value="Genomic_DNA"/>
</dbReference>
<dbReference type="Proteomes" id="UP001199319">
    <property type="component" value="Unassembled WGS sequence"/>
</dbReference>
<evidence type="ECO:0000313" key="1">
    <source>
        <dbReference type="EMBL" id="MCC2128187.1"/>
    </source>
</evidence>
<evidence type="ECO:0000313" key="2">
    <source>
        <dbReference type="Proteomes" id="UP001199319"/>
    </source>
</evidence>
<dbReference type="AlphaFoldDB" id="A0AAE3AC02"/>
<name>A0AAE3AC02_9FIRM</name>
<protein>
    <submittedName>
        <fullName evidence="1">Uncharacterized protein</fullName>
    </submittedName>
</protein>
<keyword evidence="2" id="KW-1185">Reference proteome</keyword>
<organism evidence="1 2">
    <name type="scientific">Brotocaccenecus cirricatena</name>
    <dbReference type="NCBI Taxonomy" id="3064195"/>
    <lineage>
        <taxon>Bacteria</taxon>
        <taxon>Bacillati</taxon>
        <taxon>Bacillota</taxon>
        <taxon>Clostridia</taxon>
        <taxon>Eubacteriales</taxon>
        <taxon>Oscillospiraceae</taxon>
        <taxon>Brotocaccenecus</taxon>
    </lineage>
</organism>
<dbReference type="RefSeq" id="WP_302927651.1">
    <property type="nucleotide sequence ID" value="NZ_JAJEPW010000002.1"/>
</dbReference>
<gene>
    <name evidence="1" type="ORF">LKD37_01410</name>
</gene>
<reference evidence="1" key="1">
    <citation type="submission" date="2021-10" db="EMBL/GenBank/DDBJ databases">
        <title>Anaerobic single-cell dispensing facilitates the cultivation of human gut bacteria.</title>
        <authorList>
            <person name="Afrizal A."/>
        </authorList>
    </citation>
    <scope>NUCLEOTIDE SEQUENCE</scope>
    <source>
        <strain evidence="1">CLA-AA-H272</strain>
    </source>
</reference>
<accession>A0AAE3AC02</accession>
<proteinExistence type="predicted"/>
<comment type="caution">
    <text evidence="1">The sequence shown here is derived from an EMBL/GenBank/DDBJ whole genome shotgun (WGS) entry which is preliminary data.</text>
</comment>